<keyword evidence="2" id="KW-0472">Membrane</keyword>
<sequence length="531" mass="56429">MRSPRLEARPNGTEVSANQTLVLPEEAEPGRAADIVTVTGVSLDSVSTTSPRGGRVPRGGEDQGSGLFPELPLIPETHDSPQISYDSAETELLLPSNNQEVSEGEEPEGAGPEGEELHTPPPWIHNKDTAVFSLDRLPSPPPSPVPSLPSLPPGQDVLKVDFFDPSSRGRGLDLAPPPPSPSQAELQGGDPTSWAVPDDYDYLTPYEEGVSPTAGDYDLSTTDSYDPRRSRSRLPPAAPPSGGRSSDGSDGRGGCRAGYLRENGVCRSTCDLQRNYCLNGGQCYIQEGNGALCRCNVQEYVWNKGERCESAVTEFQVLCATIGASAVVLLLLFMIIVCFTKKLHLLETQNKKLRRRRYRVGGGYRGGGYREVGTEEVGTVEVGTEEVGTDEVGTVEVGTEEVGTEEVGTDVVGTEEVGAEEVGTKRRGGGCRGGGYRGGGYRGGGCRGEEVGTEEVGAEVVGAEEVGTEEVGTEEVGTEEVGTEEVGTEEVGTEEVGTEEVGTEDACVCDGIMNMSSPWVDLPLWLILRCR</sequence>
<feature type="region of interest" description="Disordered" evidence="1">
    <location>
        <begin position="467"/>
        <end position="501"/>
    </location>
</feature>
<organism evidence="3 4">
    <name type="scientific">Knipowitschia caucasica</name>
    <name type="common">Caucasian dwarf goby</name>
    <name type="synonym">Pomatoschistus caucasicus</name>
    <dbReference type="NCBI Taxonomy" id="637954"/>
    <lineage>
        <taxon>Eukaryota</taxon>
        <taxon>Metazoa</taxon>
        <taxon>Chordata</taxon>
        <taxon>Craniata</taxon>
        <taxon>Vertebrata</taxon>
        <taxon>Euteleostomi</taxon>
        <taxon>Actinopterygii</taxon>
        <taxon>Neopterygii</taxon>
        <taxon>Teleostei</taxon>
        <taxon>Neoteleostei</taxon>
        <taxon>Acanthomorphata</taxon>
        <taxon>Gobiaria</taxon>
        <taxon>Gobiiformes</taxon>
        <taxon>Gobioidei</taxon>
        <taxon>Gobiidae</taxon>
        <taxon>Gobiinae</taxon>
        <taxon>Knipowitschia</taxon>
    </lineage>
</organism>
<proteinExistence type="predicted"/>
<keyword evidence="2" id="KW-1133">Transmembrane helix</keyword>
<dbReference type="GO" id="GO:0045202">
    <property type="term" value="C:synapse"/>
    <property type="evidence" value="ECO:0007669"/>
    <property type="project" value="TreeGrafter"/>
</dbReference>
<protein>
    <recommendedName>
        <fullName evidence="5">Chondroitin sulfate proteoglycan 5</fullName>
    </recommendedName>
</protein>
<name>A0AAV2MDX2_KNICA</name>
<feature type="transmembrane region" description="Helical" evidence="2">
    <location>
        <begin position="315"/>
        <end position="339"/>
    </location>
</feature>
<feature type="region of interest" description="Disordered" evidence="1">
    <location>
        <begin position="1"/>
        <end position="31"/>
    </location>
</feature>
<keyword evidence="4" id="KW-1185">Reference proteome</keyword>
<dbReference type="AlphaFoldDB" id="A0AAV2MDX2"/>
<dbReference type="EMBL" id="OZ035829">
    <property type="protein sequence ID" value="CAL1611591.1"/>
    <property type="molecule type" value="Genomic_DNA"/>
</dbReference>
<dbReference type="Proteomes" id="UP001497482">
    <property type="component" value="Chromosome 7"/>
</dbReference>
<dbReference type="PANTHER" id="PTHR15381">
    <property type="entry name" value="CHONDROITIN SULFATE PROTEOGLYCAN 5 -RELATED"/>
    <property type="match status" value="1"/>
</dbReference>
<keyword evidence="2" id="KW-0812">Transmembrane</keyword>
<dbReference type="PANTHER" id="PTHR15381:SF1">
    <property type="entry name" value="CHONDROITIN SULFATE PROTEOGLYCAN 5"/>
    <property type="match status" value="1"/>
</dbReference>
<feature type="compositionally biased region" description="Pro residues" evidence="1">
    <location>
        <begin position="138"/>
        <end position="152"/>
    </location>
</feature>
<evidence type="ECO:0000256" key="2">
    <source>
        <dbReference type="SAM" id="Phobius"/>
    </source>
</evidence>
<evidence type="ECO:0000313" key="3">
    <source>
        <dbReference type="EMBL" id="CAL1611591.1"/>
    </source>
</evidence>
<feature type="region of interest" description="Disordered" evidence="1">
    <location>
        <begin position="43"/>
        <end position="253"/>
    </location>
</feature>
<dbReference type="GO" id="GO:0048858">
    <property type="term" value="P:cell projection morphogenesis"/>
    <property type="evidence" value="ECO:0007669"/>
    <property type="project" value="TreeGrafter"/>
</dbReference>
<reference evidence="3 4" key="1">
    <citation type="submission" date="2024-04" db="EMBL/GenBank/DDBJ databases">
        <authorList>
            <person name="Waldvogel A.-M."/>
            <person name="Schoenle A."/>
        </authorList>
    </citation>
    <scope>NUCLEOTIDE SEQUENCE [LARGE SCALE GENOMIC DNA]</scope>
</reference>
<evidence type="ECO:0000313" key="4">
    <source>
        <dbReference type="Proteomes" id="UP001497482"/>
    </source>
</evidence>
<accession>A0AAV2MDX2</accession>
<evidence type="ECO:0000256" key="1">
    <source>
        <dbReference type="SAM" id="MobiDB-lite"/>
    </source>
</evidence>
<evidence type="ECO:0008006" key="5">
    <source>
        <dbReference type="Google" id="ProtNLM"/>
    </source>
</evidence>
<gene>
    <name evidence="3" type="ORF">KC01_LOCUS37991</name>
</gene>